<evidence type="ECO:0000313" key="3">
    <source>
        <dbReference type="Proteomes" id="UP000019384"/>
    </source>
</evidence>
<evidence type="ECO:0000256" key="1">
    <source>
        <dbReference type="SAM" id="MobiDB-lite"/>
    </source>
</evidence>
<dbReference type="PANTHER" id="PTHR39398:SF1">
    <property type="entry name" value="CSN8_PSMD8_EIF3K DOMAIN-CONTAINING PROTEIN"/>
    <property type="match status" value="1"/>
</dbReference>
<accession>W6MP45</accession>
<dbReference type="PANTHER" id="PTHR39398">
    <property type="entry name" value="YALI0F14311P"/>
    <property type="match status" value="1"/>
</dbReference>
<dbReference type="OrthoDB" id="2100128at2759"/>
<dbReference type="HOGENOM" id="CLU_070609_0_0_1"/>
<organism evidence="2 3">
    <name type="scientific">Kuraishia capsulata CBS 1993</name>
    <dbReference type="NCBI Taxonomy" id="1382522"/>
    <lineage>
        <taxon>Eukaryota</taxon>
        <taxon>Fungi</taxon>
        <taxon>Dikarya</taxon>
        <taxon>Ascomycota</taxon>
        <taxon>Saccharomycotina</taxon>
        <taxon>Pichiomycetes</taxon>
        <taxon>Pichiales</taxon>
        <taxon>Pichiaceae</taxon>
        <taxon>Kuraishia</taxon>
    </lineage>
</organism>
<dbReference type="Proteomes" id="UP000019384">
    <property type="component" value="Unassembled WGS sequence"/>
</dbReference>
<evidence type="ECO:0000313" key="2">
    <source>
        <dbReference type="EMBL" id="CDK28406.1"/>
    </source>
</evidence>
<reference evidence="2" key="1">
    <citation type="submission" date="2013-12" db="EMBL/GenBank/DDBJ databases">
        <authorList>
            <person name="Genoscope - CEA"/>
        </authorList>
    </citation>
    <scope>NUCLEOTIDE SEQUENCE</scope>
    <source>
        <strain evidence="2">CBS 1993</strain>
    </source>
</reference>
<dbReference type="RefSeq" id="XP_022460396.1">
    <property type="nucleotide sequence ID" value="XM_022601117.1"/>
</dbReference>
<feature type="region of interest" description="Disordered" evidence="1">
    <location>
        <begin position="1"/>
        <end position="31"/>
    </location>
</feature>
<proteinExistence type="predicted"/>
<gene>
    <name evidence="2" type="ORF">KUCA_T00004388001</name>
</gene>
<dbReference type="STRING" id="1382522.W6MP45"/>
<reference evidence="2" key="2">
    <citation type="submission" date="2014-02" db="EMBL/GenBank/DDBJ databases">
        <title>Complete DNA sequence of /Kuraishia capsulata/ illustrates novel genomic features among budding yeasts (/Saccharomycotina/).</title>
        <authorList>
            <person name="Morales L."/>
            <person name="Noel B."/>
            <person name="Porcel B."/>
            <person name="Marcet-Houben M."/>
            <person name="Hullo M-F."/>
            <person name="Sacerdot C."/>
            <person name="Tekaia F."/>
            <person name="Leh-Louis V."/>
            <person name="Despons L."/>
            <person name="Khanna V."/>
            <person name="Aury J-M."/>
            <person name="Barbe V."/>
            <person name="Couloux A."/>
            <person name="Labadie K."/>
            <person name="Pelletier E."/>
            <person name="Souciet J-L."/>
            <person name="Boekhout T."/>
            <person name="Gabaldon T."/>
            <person name="Wincker P."/>
            <person name="Dujon B."/>
        </authorList>
    </citation>
    <scope>NUCLEOTIDE SEQUENCE</scope>
    <source>
        <strain evidence="2">CBS 1993</strain>
    </source>
</reference>
<dbReference type="GeneID" id="34521784"/>
<keyword evidence="3" id="KW-1185">Reference proteome</keyword>
<protein>
    <submittedName>
        <fullName evidence="2">Uncharacterized protein</fullName>
    </submittedName>
</protein>
<dbReference type="EMBL" id="HG793129">
    <property type="protein sequence ID" value="CDK28406.1"/>
    <property type="molecule type" value="Genomic_DNA"/>
</dbReference>
<sequence length="309" mass="35966">MGEKQYLGQSENQRRLVAGSQKSQTVSDDVLEKRRQRFSKSPVQNNDYGLLSRGEDFRLQKDFNARVEFFERIKTKYDEADLEKVPENMAWVLMSLRKLREALIAIETTIFTKEVFLYSVRVSASVQNHQAYVPAIVHLLQKIRQTVGLNKDEEREVLTYLILHKLHHNGAINDAFELFFKYVDVLGDGTSLTPGQSLDMEKMSDPQRLYATLVSYSNRDFYTWIRLYKRELSSKDAIRARNGAIMGLGHRKVLDWALTSIGSAYFVMKRLDLEMFTGESWESLVGDYNCLWRIEGEVVTIRERKRTLK</sequence>
<dbReference type="AlphaFoldDB" id="W6MP45"/>
<name>W6MP45_9ASCO</name>